<proteinExistence type="predicted"/>
<dbReference type="InterPro" id="IPR018062">
    <property type="entry name" value="HTH_AraC-typ_CS"/>
</dbReference>
<keyword evidence="2" id="KW-0238">DNA-binding</keyword>
<keyword evidence="3" id="KW-0804">Transcription</keyword>
<gene>
    <name evidence="5" type="ORF">ACFSW8_01760</name>
</gene>
<dbReference type="InterPro" id="IPR018060">
    <property type="entry name" value="HTH_AraC"/>
</dbReference>
<keyword evidence="1" id="KW-0805">Transcription regulation</keyword>
<dbReference type="SUPFAM" id="SSF53822">
    <property type="entry name" value="Periplasmic binding protein-like I"/>
    <property type="match status" value="1"/>
</dbReference>
<keyword evidence="6" id="KW-1185">Reference proteome</keyword>
<evidence type="ECO:0000256" key="3">
    <source>
        <dbReference type="ARBA" id="ARBA00023163"/>
    </source>
</evidence>
<evidence type="ECO:0000259" key="4">
    <source>
        <dbReference type="PROSITE" id="PS01124"/>
    </source>
</evidence>
<dbReference type="Gene3D" id="1.10.10.60">
    <property type="entry name" value="Homeodomain-like"/>
    <property type="match status" value="1"/>
</dbReference>
<dbReference type="Pfam" id="PF12833">
    <property type="entry name" value="HTH_18"/>
    <property type="match status" value="1"/>
</dbReference>
<dbReference type="EMBL" id="JBHUJB010000009">
    <property type="protein sequence ID" value="MFD2157619.1"/>
    <property type="molecule type" value="Genomic_DNA"/>
</dbReference>
<organism evidence="5 6">
    <name type="scientific">Rubritalea tangerina</name>
    <dbReference type="NCBI Taxonomy" id="430798"/>
    <lineage>
        <taxon>Bacteria</taxon>
        <taxon>Pseudomonadati</taxon>
        <taxon>Verrucomicrobiota</taxon>
        <taxon>Verrucomicrobiia</taxon>
        <taxon>Verrucomicrobiales</taxon>
        <taxon>Rubritaleaceae</taxon>
        <taxon>Rubritalea</taxon>
    </lineage>
</organism>
<dbReference type="PROSITE" id="PS00041">
    <property type="entry name" value="HTH_ARAC_FAMILY_1"/>
    <property type="match status" value="1"/>
</dbReference>
<dbReference type="InterPro" id="IPR046335">
    <property type="entry name" value="LacI/GalR-like_sensor"/>
</dbReference>
<dbReference type="SUPFAM" id="SSF46689">
    <property type="entry name" value="Homeodomain-like"/>
    <property type="match status" value="1"/>
</dbReference>
<dbReference type="PANTHER" id="PTHR43280">
    <property type="entry name" value="ARAC-FAMILY TRANSCRIPTIONAL REGULATOR"/>
    <property type="match status" value="1"/>
</dbReference>
<reference evidence="6" key="1">
    <citation type="journal article" date="2019" name="Int. J. Syst. Evol. Microbiol.">
        <title>The Global Catalogue of Microorganisms (GCM) 10K type strain sequencing project: providing services to taxonomists for standard genome sequencing and annotation.</title>
        <authorList>
            <consortium name="The Broad Institute Genomics Platform"/>
            <consortium name="The Broad Institute Genome Sequencing Center for Infectious Disease"/>
            <person name="Wu L."/>
            <person name="Ma J."/>
        </authorList>
    </citation>
    <scope>NUCLEOTIDE SEQUENCE [LARGE SCALE GENOMIC DNA]</scope>
    <source>
        <strain evidence="6">CCUG 57942</strain>
    </source>
</reference>
<evidence type="ECO:0000313" key="5">
    <source>
        <dbReference type="EMBL" id="MFD2157619.1"/>
    </source>
</evidence>
<evidence type="ECO:0000256" key="1">
    <source>
        <dbReference type="ARBA" id="ARBA00023015"/>
    </source>
</evidence>
<dbReference type="RefSeq" id="WP_377089939.1">
    <property type="nucleotide sequence ID" value="NZ_JBHSJL010000014.1"/>
</dbReference>
<sequence length="374" mass="41327">MKRKRTIGVLMDWYRPGVIDGLKAYCSEHEGWQLDVRWAPRADWVDRAILGQWDAVVSHILTSKGTVELIESLGMPHVSLNRSTKAALNVFSDFSACAELMVQEFKSVGCEVFLAPVVEGGNIQAEVLVTELVREAAGLGGMEVVERRFDAGVPFTERLEQLVAFTGELKGKRVGFGTPHTGIAYGFIYSLLGAGIRLPEDIAVISLAKDIQRPEEMARVPVTTVELDHWSSGYRAAELLARAGCERETIYVRPIGIQRRESTGGGGAHDHRVARALELIELLAHEPIGVEAISSRCGIGRRTLEQRFHKVTGKTLMGAINAKRMDLAEGYLRGGNDTIEVIAEKVGYSSGHYLSRVFKREMGMTPGAYRRMFR</sequence>
<evidence type="ECO:0000256" key="2">
    <source>
        <dbReference type="ARBA" id="ARBA00023125"/>
    </source>
</evidence>
<feature type="domain" description="HTH araC/xylS-type" evidence="4">
    <location>
        <begin position="274"/>
        <end position="372"/>
    </location>
</feature>
<dbReference type="InterPro" id="IPR009057">
    <property type="entry name" value="Homeodomain-like_sf"/>
</dbReference>
<dbReference type="Pfam" id="PF13377">
    <property type="entry name" value="Peripla_BP_3"/>
    <property type="match status" value="1"/>
</dbReference>
<evidence type="ECO:0000313" key="6">
    <source>
        <dbReference type="Proteomes" id="UP001597389"/>
    </source>
</evidence>
<dbReference type="PANTHER" id="PTHR43280:SF2">
    <property type="entry name" value="HTH-TYPE TRANSCRIPTIONAL REGULATOR EXSA"/>
    <property type="match status" value="1"/>
</dbReference>
<dbReference type="SMART" id="SM00342">
    <property type="entry name" value="HTH_ARAC"/>
    <property type="match status" value="1"/>
</dbReference>
<dbReference type="Proteomes" id="UP001597389">
    <property type="component" value="Unassembled WGS sequence"/>
</dbReference>
<name>A0ABW4Z6W1_9BACT</name>
<dbReference type="InterPro" id="IPR028082">
    <property type="entry name" value="Peripla_BP_I"/>
</dbReference>
<accession>A0ABW4Z6W1</accession>
<protein>
    <submittedName>
        <fullName evidence="5">Helix-turn-helix domain-containing protein</fullName>
    </submittedName>
</protein>
<dbReference type="Gene3D" id="3.40.50.2300">
    <property type="match status" value="2"/>
</dbReference>
<comment type="caution">
    <text evidence="5">The sequence shown here is derived from an EMBL/GenBank/DDBJ whole genome shotgun (WGS) entry which is preliminary data.</text>
</comment>
<dbReference type="PROSITE" id="PS01124">
    <property type="entry name" value="HTH_ARAC_FAMILY_2"/>
    <property type="match status" value="1"/>
</dbReference>